<evidence type="ECO:0000313" key="3">
    <source>
        <dbReference type="EMBL" id="MFC5455489.1"/>
    </source>
</evidence>
<organism evidence="3 4">
    <name type="scientific">Prosthecobacter fluviatilis</name>
    <dbReference type="NCBI Taxonomy" id="445931"/>
    <lineage>
        <taxon>Bacteria</taxon>
        <taxon>Pseudomonadati</taxon>
        <taxon>Verrucomicrobiota</taxon>
        <taxon>Verrucomicrobiia</taxon>
        <taxon>Verrucomicrobiales</taxon>
        <taxon>Verrucomicrobiaceae</taxon>
        <taxon>Prosthecobacter</taxon>
    </lineage>
</organism>
<dbReference type="Gene3D" id="2.40.10.10">
    <property type="entry name" value="Trypsin-like serine proteases"/>
    <property type="match status" value="2"/>
</dbReference>
<dbReference type="GO" id="GO:0008233">
    <property type="term" value="F:peptidase activity"/>
    <property type="evidence" value="ECO:0007669"/>
    <property type="project" value="UniProtKB-KW"/>
</dbReference>
<evidence type="ECO:0000256" key="2">
    <source>
        <dbReference type="SAM" id="Phobius"/>
    </source>
</evidence>
<accession>A0ABW0KQ98</accession>
<reference evidence="4" key="1">
    <citation type="journal article" date="2019" name="Int. J. Syst. Evol. Microbiol.">
        <title>The Global Catalogue of Microorganisms (GCM) 10K type strain sequencing project: providing services to taxonomists for standard genome sequencing and annotation.</title>
        <authorList>
            <consortium name="The Broad Institute Genomics Platform"/>
            <consortium name="The Broad Institute Genome Sequencing Center for Infectious Disease"/>
            <person name="Wu L."/>
            <person name="Ma J."/>
        </authorList>
    </citation>
    <scope>NUCLEOTIDE SEQUENCE [LARGE SCALE GENOMIC DNA]</scope>
    <source>
        <strain evidence="4">CGMCC 4.1469</strain>
    </source>
</reference>
<gene>
    <name evidence="3" type="ORF">ACFQDI_11525</name>
</gene>
<proteinExistence type="predicted"/>
<evidence type="ECO:0000313" key="4">
    <source>
        <dbReference type="Proteomes" id="UP001596052"/>
    </source>
</evidence>
<comment type="caution">
    <text evidence="3">The sequence shown here is derived from an EMBL/GenBank/DDBJ whole genome shotgun (WGS) entry which is preliminary data.</text>
</comment>
<keyword evidence="3" id="KW-0378">Hydrolase</keyword>
<dbReference type="EMBL" id="JBHSMQ010000004">
    <property type="protein sequence ID" value="MFC5455489.1"/>
    <property type="molecule type" value="Genomic_DNA"/>
</dbReference>
<keyword evidence="4" id="KW-1185">Reference proteome</keyword>
<keyword evidence="2" id="KW-1133">Transmembrane helix</keyword>
<dbReference type="PANTHER" id="PTHR43019">
    <property type="entry name" value="SERINE ENDOPROTEASE DEGS"/>
    <property type="match status" value="1"/>
</dbReference>
<feature type="compositionally biased region" description="Pro residues" evidence="1">
    <location>
        <begin position="27"/>
        <end position="38"/>
    </location>
</feature>
<dbReference type="InterPro" id="IPR009003">
    <property type="entry name" value="Peptidase_S1_PA"/>
</dbReference>
<name>A0ABW0KQ98_9BACT</name>
<dbReference type="EC" id="3.4.21.-" evidence="3"/>
<dbReference type="PANTHER" id="PTHR43019:SF23">
    <property type="entry name" value="PROTEASE DO-LIKE 5, CHLOROPLASTIC"/>
    <property type="match status" value="1"/>
</dbReference>
<keyword evidence="2" id="KW-0812">Transmembrane</keyword>
<keyword evidence="3" id="KW-0645">Protease</keyword>
<dbReference type="SUPFAM" id="SSF50494">
    <property type="entry name" value="Trypsin-like serine proteases"/>
    <property type="match status" value="1"/>
</dbReference>
<dbReference type="Pfam" id="PF13365">
    <property type="entry name" value="Trypsin_2"/>
    <property type="match status" value="1"/>
</dbReference>
<dbReference type="Proteomes" id="UP001596052">
    <property type="component" value="Unassembled WGS sequence"/>
</dbReference>
<dbReference type="InterPro" id="IPR043504">
    <property type="entry name" value="Peptidase_S1_PA_chymotrypsin"/>
</dbReference>
<protein>
    <submittedName>
        <fullName evidence="3">S1C family serine protease</fullName>
        <ecNumber evidence="3">3.4.21.-</ecNumber>
    </submittedName>
</protein>
<feature type="compositionally biased region" description="Low complexity" evidence="1">
    <location>
        <begin position="17"/>
        <end position="26"/>
    </location>
</feature>
<sequence>MVAPPQAMPVAQVRQTAPPAQRSAPNPARPQPQAPRPPAKAATKAGDESGGMAVAMIAGVIVLGVALLAGGFYFAYGVLKKRQMAEKGLGSEIQSQLEAKREAQAKAKRQEADEKAAVMAALRKMLADQISGGNEKVSGEILREVESIMADADKLYADADVDNDPEDIRVFLAEHMESRLRANPVLFNWLGGRVTPKAFCAMLFGLEQESRQERGKVADFLVAGNYSATGTGFFISSQGWLLTNEHVVHEATEVDVRGADGVILHAQVVKADADGDVAVLKTKEPAAHWLPVAAQEGSMGAAVFTIGFPDAGLQGVEPKFTDGRISSLSGLRDDPDHYQITVPAQPGNSGGPLVDVKTGAVTGIVAAILRGRENVTYAIKSRVALNLLKGLPAYSSATPVQVPAGADMETLASQVRAATVFVMVRK</sequence>
<feature type="transmembrane region" description="Helical" evidence="2">
    <location>
        <begin position="53"/>
        <end position="79"/>
    </location>
</feature>
<keyword evidence="2" id="KW-0472">Membrane</keyword>
<dbReference type="GO" id="GO:0006508">
    <property type="term" value="P:proteolysis"/>
    <property type="evidence" value="ECO:0007669"/>
    <property type="project" value="UniProtKB-KW"/>
</dbReference>
<dbReference type="InterPro" id="IPR001940">
    <property type="entry name" value="Peptidase_S1C"/>
</dbReference>
<dbReference type="PRINTS" id="PR00834">
    <property type="entry name" value="PROTEASES2C"/>
</dbReference>
<feature type="region of interest" description="Disordered" evidence="1">
    <location>
        <begin position="1"/>
        <end position="46"/>
    </location>
</feature>
<dbReference type="RefSeq" id="WP_377166625.1">
    <property type="nucleotide sequence ID" value="NZ_JBHSMQ010000004.1"/>
</dbReference>
<evidence type="ECO:0000256" key="1">
    <source>
        <dbReference type="SAM" id="MobiDB-lite"/>
    </source>
</evidence>